<reference evidence="2" key="1">
    <citation type="submission" date="2021-04" db="EMBL/GenBank/DDBJ databases">
        <title>Genome based classification of Actinospica acidithermotolerans sp. nov., an actinobacterium isolated from an Indonesian hot spring.</title>
        <authorList>
            <person name="Kusuma A.B."/>
            <person name="Putra K.E."/>
            <person name="Nafisah S."/>
            <person name="Loh J."/>
            <person name="Nouioui I."/>
            <person name="Goodfellow M."/>
        </authorList>
    </citation>
    <scope>NUCLEOTIDE SEQUENCE</scope>
    <source>
        <strain evidence="2">DSM 45618</strain>
    </source>
</reference>
<dbReference type="Gene3D" id="1.10.260.40">
    <property type="entry name" value="lambda repressor-like DNA-binding domains"/>
    <property type="match status" value="1"/>
</dbReference>
<organism evidence="2 3">
    <name type="scientific">Actinocrinis puniceicyclus</name>
    <dbReference type="NCBI Taxonomy" id="977794"/>
    <lineage>
        <taxon>Bacteria</taxon>
        <taxon>Bacillati</taxon>
        <taxon>Actinomycetota</taxon>
        <taxon>Actinomycetes</taxon>
        <taxon>Catenulisporales</taxon>
        <taxon>Actinospicaceae</taxon>
        <taxon>Actinocrinis</taxon>
    </lineage>
</organism>
<dbReference type="InterPro" id="IPR011990">
    <property type="entry name" value="TPR-like_helical_dom_sf"/>
</dbReference>
<proteinExistence type="predicted"/>
<sequence length="396" mass="42542">MDRAIHERIRMWRVYRGLTQAQVAAAFRPSRSEVWVRKLEAGERQADPRISVLEELARILDVSLARLLSDDAPTGVQPAESEDDPALLRAVLLAPHRPTATVAEPTHILRQAAWGFDAFQSGHYITLLRAMPGLVKSARALPHTPEGDRAAYRVHHLAATVLMKYGGGAAAWHAADRAIDFARASGDPIAVALAGQITAYTLMSIGEPATGLETVELLIEELARPLSALDGDGYTALGMLWLKGAVAAAEIGDARTAQAMLAHAATAAEHVPLGANRWRTGYDALNVRLHIASIEHQLGRYGDAARTAESIPSAVLASLPRERRAHHRIEYAQALVALNRTNDALSALLAAEADSPQEVHTRPTALALITKLLAQHVGQPPSKLSDLAARSGLARP</sequence>
<evidence type="ECO:0000259" key="1">
    <source>
        <dbReference type="PROSITE" id="PS50943"/>
    </source>
</evidence>
<dbReference type="InterPro" id="IPR001387">
    <property type="entry name" value="Cro/C1-type_HTH"/>
</dbReference>
<evidence type="ECO:0000313" key="3">
    <source>
        <dbReference type="Proteomes" id="UP000677913"/>
    </source>
</evidence>
<gene>
    <name evidence="2" type="ORF">KGA66_18100</name>
</gene>
<dbReference type="Proteomes" id="UP000677913">
    <property type="component" value="Unassembled WGS sequence"/>
</dbReference>
<protein>
    <submittedName>
        <fullName evidence="2">Helix-turn-helix transcriptional regulator</fullName>
    </submittedName>
</protein>
<dbReference type="AlphaFoldDB" id="A0A8J8BDY4"/>
<dbReference type="PROSITE" id="PS50943">
    <property type="entry name" value="HTH_CROC1"/>
    <property type="match status" value="1"/>
</dbReference>
<name>A0A8J8BDY4_9ACTN</name>
<evidence type="ECO:0000313" key="2">
    <source>
        <dbReference type="EMBL" id="MBS2964975.1"/>
    </source>
</evidence>
<keyword evidence="3" id="KW-1185">Reference proteome</keyword>
<dbReference type="CDD" id="cd00093">
    <property type="entry name" value="HTH_XRE"/>
    <property type="match status" value="1"/>
</dbReference>
<dbReference type="RefSeq" id="WP_211469335.1">
    <property type="nucleotide sequence ID" value="NZ_JAGSXH010000065.1"/>
</dbReference>
<dbReference type="InterPro" id="IPR010982">
    <property type="entry name" value="Lambda_DNA-bd_dom_sf"/>
</dbReference>
<dbReference type="GO" id="GO:0003677">
    <property type="term" value="F:DNA binding"/>
    <property type="evidence" value="ECO:0007669"/>
    <property type="project" value="InterPro"/>
</dbReference>
<comment type="caution">
    <text evidence="2">The sequence shown here is derived from an EMBL/GenBank/DDBJ whole genome shotgun (WGS) entry which is preliminary data.</text>
</comment>
<dbReference type="SUPFAM" id="SSF47413">
    <property type="entry name" value="lambda repressor-like DNA-binding domains"/>
    <property type="match status" value="1"/>
</dbReference>
<feature type="domain" description="HTH cro/C1-type" evidence="1">
    <location>
        <begin position="9"/>
        <end position="67"/>
    </location>
</feature>
<accession>A0A8J8BDY4</accession>
<dbReference type="EMBL" id="JAGSXH010000065">
    <property type="protein sequence ID" value="MBS2964975.1"/>
    <property type="molecule type" value="Genomic_DNA"/>
</dbReference>
<dbReference type="Pfam" id="PF13560">
    <property type="entry name" value="HTH_31"/>
    <property type="match status" value="1"/>
</dbReference>
<dbReference type="SMART" id="SM00530">
    <property type="entry name" value="HTH_XRE"/>
    <property type="match status" value="1"/>
</dbReference>
<dbReference type="SUPFAM" id="SSF48452">
    <property type="entry name" value="TPR-like"/>
    <property type="match status" value="1"/>
</dbReference>